<gene>
    <name evidence="1" type="ORF">QJS10_CPA08g01084</name>
</gene>
<dbReference type="AlphaFoldDB" id="A0AAV9EEA3"/>
<proteinExistence type="predicted"/>
<reference evidence="1" key="2">
    <citation type="submission" date="2023-06" db="EMBL/GenBank/DDBJ databases">
        <authorList>
            <person name="Ma L."/>
            <person name="Liu K.-W."/>
            <person name="Li Z."/>
            <person name="Hsiao Y.-Y."/>
            <person name="Qi Y."/>
            <person name="Fu T."/>
            <person name="Tang G."/>
            <person name="Zhang D."/>
            <person name="Sun W.-H."/>
            <person name="Liu D.-K."/>
            <person name="Li Y."/>
            <person name="Chen G.-Z."/>
            <person name="Liu X.-D."/>
            <person name="Liao X.-Y."/>
            <person name="Jiang Y.-T."/>
            <person name="Yu X."/>
            <person name="Hao Y."/>
            <person name="Huang J."/>
            <person name="Zhao X.-W."/>
            <person name="Ke S."/>
            <person name="Chen Y.-Y."/>
            <person name="Wu W.-L."/>
            <person name="Hsu J.-L."/>
            <person name="Lin Y.-F."/>
            <person name="Huang M.-D."/>
            <person name="Li C.-Y."/>
            <person name="Huang L."/>
            <person name="Wang Z.-W."/>
            <person name="Zhao X."/>
            <person name="Zhong W.-Y."/>
            <person name="Peng D.-H."/>
            <person name="Ahmad S."/>
            <person name="Lan S."/>
            <person name="Zhang J.-S."/>
            <person name="Tsai W.-C."/>
            <person name="Van De Peer Y."/>
            <person name="Liu Z.-J."/>
        </authorList>
    </citation>
    <scope>NUCLEOTIDE SEQUENCE</scope>
    <source>
        <strain evidence="1">CP</strain>
        <tissue evidence="1">Leaves</tissue>
    </source>
</reference>
<reference evidence="1" key="1">
    <citation type="journal article" date="2023" name="Nat. Commun.">
        <title>Diploid and tetraploid genomes of Acorus and the evolution of monocots.</title>
        <authorList>
            <person name="Ma L."/>
            <person name="Liu K.W."/>
            <person name="Li Z."/>
            <person name="Hsiao Y.Y."/>
            <person name="Qi Y."/>
            <person name="Fu T."/>
            <person name="Tang G.D."/>
            <person name="Zhang D."/>
            <person name="Sun W.H."/>
            <person name="Liu D.K."/>
            <person name="Li Y."/>
            <person name="Chen G.Z."/>
            <person name="Liu X.D."/>
            <person name="Liao X.Y."/>
            <person name="Jiang Y.T."/>
            <person name="Yu X."/>
            <person name="Hao Y."/>
            <person name="Huang J."/>
            <person name="Zhao X.W."/>
            <person name="Ke S."/>
            <person name="Chen Y.Y."/>
            <person name="Wu W.L."/>
            <person name="Hsu J.L."/>
            <person name="Lin Y.F."/>
            <person name="Huang M.D."/>
            <person name="Li C.Y."/>
            <person name="Huang L."/>
            <person name="Wang Z.W."/>
            <person name="Zhao X."/>
            <person name="Zhong W.Y."/>
            <person name="Peng D.H."/>
            <person name="Ahmad S."/>
            <person name="Lan S."/>
            <person name="Zhang J.S."/>
            <person name="Tsai W.C."/>
            <person name="Van de Peer Y."/>
            <person name="Liu Z.J."/>
        </authorList>
    </citation>
    <scope>NUCLEOTIDE SEQUENCE</scope>
    <source>
        <strain evidence="1">CP</strain>
    </source>
</reference>
<protein>
    <submittedName>
        <fullName evidence="1">Uncharacterized protein</fullName>
    </submittedName>
</protein>
<evidence type="ECO:0000313" key="2">
    <source>
        <dbReference type="Proteomes" id="UP001180020"/>
    </source>
</evidence>
<sequence>MGWSIRDCHKRLVKKTPFNILASIPKMQFQTELVNVIVSNYNPGDYFEFGGKPITLVAEDVALIIG</sequence>
<dbReference type="Proteomes" id="UP001180020">
    <property type="component" value="Unassembled WGS sequence"/>
</dbReference>
<comment type="caution">
    <text evidence="1">The sequence shown here is derived from an EMBL/GenBank/DDBJ whole genome shotgun (WGS) entry which is preliminary data.</text>
</comment>
<accession>A0AAV9EEA3</accession>
<keyword evidence="2" id="KW-1185">Reference proteome</keyword>
<organism evidence="1 2">
    <name type="scientific">Acorus calamus</name>
    <name type="common">Sweet flag</name>
    <dbReference type="NCBI Taxonomy" id="4465"/>
    <lineage>
        <taxon>Eukaryota</taxon>
        <taxon>Viridiplantae</taxon>
        <taxon>Streptophyta</taxon>
        <taxon>Embryophyta</taxon>
        <taxon>Tracheophyta</taxon>
        <taxon>Spermatophyta</taxon>
        <taxon>Magnoliopsida</taxon>
        <taxon>Liliopsida</taxon>
        <taxon>Acoraceae</taxon>
        <taxon>Acorus</taxon>
    </lineage>
</organism>
<name>A0AAV9EEA3_ACOCL</name>
<evidence type="ECO:0000313" key="1">
    <source>
        <dbReference type="EMBL" id="KAK1310357.1"/>
    </source>
</evidence>
<dbReference type="EMBL" id="JAUJYO010000008">
    <property type="protein sequence ID" value="KAK1310357.1"/>
    <property type="molecule type" value="Genomic_DNA"/>
</dbReference>